<dbReference type="SUPFAM" id="SSF50978">
    <property type="entry name" value="WD40 repeat-like"/>
    <property type="match status" value="1"/>
</dbReference>
<accession>A0A7D9JMB6</accession>
<proteinExistence type="predicted"/>
<dbReference type="EMBL" id="CACRXK020018520">
    <property type="protein sequence ID" value="CAB4032587.1"/>
    <property type="molecule type" value="Genomic_DNA"/>
</dbReference>
<gene>
    <name evidence="1" type="ORF">PACLA_8A071950</name>
</gene>
<evidence type="ECO:0000313" key="1">
    <source>
        <dbReference type="EMBL" id="CAB4032587.1"/>
    </source>
</evidence>
<comment type="caution">
    <text evidence="1">The sequence shown here is derived from an EMBL/GenBank/DDBJ whole genome shotgun (WGS) entry which is preliminary data.</text>
</comment>
<evidence type="ECO:0000313" key="2">
    <source>
        <dbReference type="Proteomes" id="UP001152795"/>
    </source>
</evidence>
<dbReference type="InterPro" id="IPR036322">
    <property type="entry name" value="WD40_repeat_dom_sf"/>
</dbReference>
<dbReference type="AlphaFoldDB" id="A0A7D9JMB6"/>
<dbReference type="Proteomes" id="UP001152795">
    <property type="component" value="Unassembled WGS sequence"/>
</dbReference>
<sequence length="289" mass="33379">MKKQESGLPDMRLKECELFELAHVLRVRPVLKEKQKDVVDTSSYVRLWSFYEDSERRLLILLCRNESNKKETFLVRHYQLYQKAIFKEIPWFQGPIRSIQCMSLDPSGSWLLCSCRDKYLYLLPVLALILGAEEVDCPPHWENNDLTRLPPHERKGIATSIVWWQQSLINTHICILGTQLGEIVFVDLHKFGQTVFHTSVEGVVKALNIVQDKVHGTCYLLIQTECGKTWKLLLESYSLQRESSFDISISDGGLGYEMLSQQSIPLHSLLVPHQDSSSFQLEQIRCQVA</sequence>
<name>A0A7D9JMB6_PARCT</name>
<reference evidence="1" key="1">
    <citation type="submission" date="2020-04" db="EMBL/GenBank/DDBJ databases">
        <authorList>
            <person name="Alioto T."/>
            <person name="Alioto T."/>
            <person name="Gomez Garrido J."/>
        </authorList>
    </citation>
    <scope>NUCLEOTIDE SEQUENCE</scope>
    <source>
        <strain evidence="1">A484AB</strain>
    </source>
</reference>
<keyword evidence="2" id="KW-1185">Reference proteome</keyword>
<protein>
    <submittedName>
        <fullName evidence="1">Ultraviolet-B receptor UVR8</fullName>
    </submittedName>
</protein>
<keyword evidence="1" id="KW-0675">Receptor</keyword>
<organism evidence="1 2">
    <name type="scientific">Paramuricea clavata</name>
    <name type="common">Red gorgonian</name>
    <name type="synonym">Violescent sea-whip</name>
    <dbReference type="NCBI Taxonomy" id="317549"/>
    <lineage>
        <taxon>Eukaryota</taxon>
        <taxon>Metazoa</taxon>
        <taxon>Cnidaria</taxon>
        <taxon>Anthozoa</taxon>
        <taxon>Octocorallia</taxon>
        <taxon>Malacalcyonacea</taxon>
        <taxon>Plexauridae</taxon>
        <taxon>Paramuricea</taxon>
    </lineage>
</organism>
<dbReference type="OrthoDB" id="16281at2759"/>